<dbReference type="GO" id="GO:0016747">
    <property type="term" value="F:acyltransferase activity, transferring groups other than amino-acyl groups"/>
    <property type="evidence" value="ECO:0007669"/>
    <property type="project" value="InterPro"/>
</dbReference>
<sequence>MNIRVQSRPFASSDLSVCLAIFDSNVPTYFARQERSDFCTYLESVDAGDSPYLVLVRDDLVVACGGLIIEPGKRKAHLAWGMVDRSFHRQGVGTRLTQERLALARAIPDIEQLELATSQHTHGFYEGFGFTVSKITPDGHAPGLDRWDMVLHLR</sequence>
<reference evidence="2" key="1">
    <citation type="submission" date="2022-11" db="EMBL/GenBank/DDBJ databases">
        <title>Draft genome sequence of Hoeflea poritis E7-10 and Hoeflea prorocentri PM5-8, separated from scleractinian coral Porites lutea and marine dinoflagellate.</title>
        <authorList>
            <person name="Zhang G."/>
            <person name="Wei Q."/>
            <person name="Cai L."/>
        </authorList>
    </citation>
    <scope>NUCLEOTIDE SEQUENCE</scope>
    <source>
        <strain evidence="2">PM5-8</strain>
    </source>
</reference>
<proteinExistence type="predicted"/>
<dbReference type="PROSITE" id="PS51186">
    <property type="entry name" value="GNAT"/>
    <property type="match status" value="1"/>
</dbReference>
<comment type="caution">
    <text evidence="2">The sequence shown here is derived from an EMBL/GenBank/DDBJ whole genome shotgun (WGS) entry which is preliminary data.</text>
</comment>
<evidence type="ECO:0000259" key="1">
    <source>
        <dbReference type="PROSITE" id="PS51186"/>
    </source>
</evidence>
<dbReference type="Pfam" id="PF00583">
    <property type="entry name" value="Acetyltransf_1"/>
    <property type="match status" value="1"/>
</dbReference>
<dbReference type="InterPro" id="IPR000182">
    <property type="entry name" value="GNAT_dom"/>
</dbReference>
<evidence type="ECO:0000313" key="3">
    <source>
        <dbReference type="Proteomes" id="UP001151234"/>
    </source>
</evidence>
<evidence type="ECO:0000313" key="2">
    <source>
        <dbReference type="EMBL" id="MDA5400458.1"/>
    </source>
</evidence>
<protein>
    <submittedName>
        <fullName evidence="2">GNAT family N-acetyltransferase</fullName>
    </submittedName>
</protein>
<dbReference type="CDD" id="cd04301">
    <property type="entry name" value="NAT_SF"/>
    <property type="match status" value="1"/>
</dbReference>
<dbReference type="Gene3D" id="3.40.630.30">
    <property type="match status" value="1"/>
</dbReference>
<dbReference type="InterPro" id="IPR016181">
    <property type="entry name" value="Acyl_CoA_acyltransferase"/>
</dbReference>
<accession>A0A9X3UKU4</accession>
<dbReference type="SUPFAM" id="SSF55729">
    <property type="entry name" value="Acyl-CoA N-acyltransferases (Nat)"/>
    <property type="match status" value="1"/>
</dbReference>
<dbReference type="AlphaFoldDB" id="A0A9X3UKU4"/>
<feature type="domain" description="N-acetyltransferase" evidence="1">
    <location>
        <begin position="5"/>
        <end position="154"/>
    </location>
</feature>
<organism evidence="2 3">
    <name type="scientific">Hoeflea prorocentri</name>
    <dbReference type="NCBI Taxonomy" id="1922333"/>
    <lineage>
        <taxon>Bacteria</taxon>
        <taxon>Pseudomonadati</taxon>
        <taxon>Pseudomonadota</taxon>
        <taxon>Alphaproteobacteria</taxon>
        <taxon>Hyphomicrobiales</taxon>
        <taxon>Rhizobiaceae</taxon>
        <taxon>Hoeflea</taxon>
    </lineage>
</organism>
<dbReference type="Proteomes" id="UP001151234">
    <property type="component" value="Unassembled WGS sequence"/>
</dbReference>
<dbReference type="EMBL" id="JAPJZI010000001">
    <property type="protein sequence ID" value="MDA5400458.1"/>
    <property type="molecule type" value="Genomic_DNA"/>
</dbReference>
<gene>
    <name evidence="2" type="ORF">OQ273_17920</name>
</gene>
<keyword evidence="3" id="KW-1185">Reference proteome</keyword>
<dbReference type="RefSeq" id="WP_267992044.1">
    <property type="nucleotide sequence ID" value="NZ_JAPJZI010000001.1"/>
</dbReference>
<name>A0A9X3UKU4_9HYPH</name>